<evidence type="ECO:0000256" key="5">
    <source>
        <dbReference type="ARBA" id="ARBA00023242"/>
    </source>
</evidence>
<dbReference type="GO" id="GO:0003700">
    <property type="term" value="F:DNA-binding transcription factor activity"/>
    <property type="evidence" value="ECO:0007669"/>
    <property type="project" value="InterPro"/>
</dbReference>
<dbReference type="CDD" id="cd14694">
    <property type="entry name" value="bZIP_NFIL3"/>
    <property type="match status" value="1"/>
</dbReference>
<evidence type="ECO:0000256" key="4">
    <source>
        <dbReference type="ARBA" id="ARBA00023163"/>
    </source>
</evidence>
<keyword evidence="8" id="KW-1185">Reference proteome</keyword>
<reference evidence="7 8" key="1">
    <citation type="journal article" date="2018" name="Gigascience">
        <title>Genomes of trombidid mites reveal novel predicted allergens and laterally-transferred genes associated with secondary metabolism.</title>
        <authorList>
            <person name="Dong X."/>
            <person name="Chaisiri K."/>
            <person name="Xia D."/>
            <person name="Armstrong S.D."/>
            <person name="Fang Y."/>
            <person name="Donnelly M.J."/>
            <person name="Kadowaki T."/>
            <person name="McGarry J.W."/>
            <person name="Darby A.C."/>
            <person name="Makepeace B.L."/>
        </authorList>
    </citation>
    <scope>NUCLEOTIDE SEQUENCE [LARGE SCALE GENOMIC DNA]</scope>
    <source>
        <strain evidence="7">UoL-UT</strain>
    </source>
</reference>
<dbReference type="FunFam" id="1.20.5.170:FF:000025">
    <property type="entry name" value="nuclear factor interleukin-3-regulated protein-like"/>
    <property type="match status" value="1"/>
</dbReference>
<accession>A0A443SB11</accession>
<feature type="domain" description="BZIP" evidence="6">
    <location>
        <begin position="25"/>
        <end position="72"/>
    </location>
</feature>
<dbReference type="GO" id="GO:0007623">
    <property type="term" value="P:circadian rhythm"/>
    <property type="evidence" value="ECO:0007669"/>
    <property type="project" value="TreeGrafter"/>
</dbReference>
<protein>
    <submittedName>
        <fullName evidence="7">Nuclear factor interleukin-3-regulated protein-like protein</fullName>
    </submittedName>
</protein>
<dbReference type="AlphaFoldDB" id="A0A443SB11"/>
<evidence type="ECO:0000256" key="2">
    <source>
        <dbReference type="ARBA" id="ARBA00023015"/>
    </source>
</evidence>
<gene>
    <name evidence="7" type="ORF">B4U80_04183</name>
</gene>
<proteinExistence type="inferred from homology"/>
<name>A0A443SB11_9ACAR</name>
<comment type="caution">
    <text evidence="7">The sequence shown here is derived from an EMBL/GenBank/DDBJ whole genome shotgun (WGS) entry which is preliminary data.</text>
</comment>
<dbReference type="InterPro" id="IPR047106">
    <property type="entry name" value="NFIL3-like_bZIP"/>
</dbReference>
<dbReference type="PROSITE" id="PS00036">
    <property type="entry name" value="BZIP_BASIC"/>
    <property type="match status" value="1"/>
</dbReference>
<dbReference type="SUPFAM" id="SSF57959">
    <property type="entry name" value="Leucine zipper domain"/>
    <property type="match status" value="1"/>
</dbReference>
<dbReference type="InterPro" id="IPR047229">
    <property type="entry name" value="NFIL3-like"/>
</dbReference>
<dbReference type="Gene3D" id="1.20.5.170">
    <property type="match status" value="1"/>
</dbReference>
<evidence type="ECO:0000256" key="1">
    <source>
        <dbReference type="ARBA" id="ARBA00006079"/>
    </source>
</evidence>
<organism evidence="7 8">
    <name type="scientific">Leptotrombidium deliense</name>
    <dbReference type="NCBI Taxonomy" id="299467"/>
    <lineage>
        <taxon>Eukaryota</taxon>
        <taxon>Metazoa</taxon>
        <taxon>Ecdysozoa</taxon>
        <taxon>Arthropoda</taxon>
        <taxon>Chelicerata</taxon>
        <taxon>Arachnida</taxon>
        <taxon>Acari</taxon>
        <taxon>Acariformes</taxon>
        <taxon>Trombidiformes</taxon>
        <taxon>Prostigmata</taxon>
        <taxon>Anystina</taxon>
        <taxon>Parasitengona</taxon>
        <taxon>Trombiculoidea</taxon>
        <taxon>Trombiculidae</taxon>
        <taxon>Leptotrombidium</taxon>
    </lineage>
</organism>
<evidence type="ECO:0000259" key="6">
    <source>
        <dbReference type="PROSITE" id="PS50217"/>
    </source>
</evidence>
<comment type="similarity">
    <text evidence="1">Belongs to the bZIP family. NFIL3 subfamily.</text>
</comment>
<dbReference type="PANTHER" id="PTHR15284">
    <property type="entry name" value="NUCLEAR FACTOR INTERLEUKIN-3-REGULATED PROTEIN"/>
    <property type="match status" value="1"/>
</dbReference>
<keyword evidence="5" id="KW-0539">Nucleus</keyword>
<dbReference type="Pfam" id="PF07716">
    <property type="entry name" value="bZIP_2"/>
    <property type="match status" value="1"/>
</dbReference>
<dbReference type="PROSITE" id="PS50217">
    <property type="entry name" value="BZIP"/>
    <property type="match status" value="1"/>
</dbReference>
<keyword evidence="4" id="KW-0804">Transcription</keyword>
<dbReference type="STRING" id="299467.A0A443SB11"/>
<dbReference type="InterPro" id="IPR004827">
    <property type="entry name" value="bZIP"/>
</dbReference>
<dbReference type="Proteomes" id="UP000288716">
    <property type="component" value="Unassembled WGS sequence"/>
</dbReference>
<evidence type="ECO:0000313" key="8">
    <source>
        <dbReference type="Proteomes" id="UP000288716"/>
    </source>
</evidence>
<dbReference type="VEuPathDB" id="VectorBase:LDEU007317"/>
<dbReference type="GO" id="GO:0005634">
    <property type="term" value="C:nucleus"/>
    <property type="evidence" value="ECO:0007669"/>
    <property type="project" value="TreeGrafter"/>
</dbReference>
<dbReference type="GO" id="GO:0003677">
    <property type="term" value="F:DNA binding"/>
    <property type="evidence" value="ECO:0007669"/>
    <property type="project" value="UniProtKB-KW"/>
</dbReference>
<dbReference type="OrthoDB" id="6151507at2759"/>
<dbReference type="PANTHER" id="PTHR15284:SF0">
    <property type="entry name" value="GH23983P"/>
    <property type="match status" value="1"/>
</dbReference>
<evidence type="ECO:0000313" key="7">
    <source>
        <dbReference type="EMBL" id="RWS24723.1"/>
    </source>
</evidence>
<sequence>MPNIQKHTFTAVNKKRKLITDSEKDESYWNYRRKNNEAARRSRERKRISDIVLENKVVELLRENAYLKTELQAAKYKFDISTETTDVIDSKRSSLDFLECSSNGRRNKIIATILATDNSDKSLTASLNHQIAEDHDYSLMMNETDAVSSTVATTNKPFSLSPLLLSEPALLPKNFNNISVSNSLWSSDVASNDIHATKNKLIVSPTTTKMTTSGLPFKLRHKVNSRQNDYCNDRKRIKSSKTANTSTASGTQVNVHEKTENAVSVVEHGDSVVQKCELEDIIDFESDEDMSMMHEELHRLVTGLNSLKKYFHQN</sequence>
<evidence type="ECO:0000256" key="3">
    <source>
        <dbReference type="ARBA" id="ARBA00023125"/>
    </source>
</evidence>
<keyword evidence="3" id="KW-0238">DNA-binding</keyword>
<dbReference type="InterPro" id="IPR046347">
    <property type="entry name" value="bZIP_sf"/>
</dbReference>
<keyword evidence="2" id="KW-0805">Transcription regulation</keyword>
<dbReference type="SMART" id="SM00338">
    <property type="entry name" value="BRLZ"/>
    <property type="match status" value="1"/>
</dbReference>
<dbReference type="EMBL" id="NCKV01004490">
    <property type="protein sequence ID" value="RWS24723.1"/>
    <property type="molecule type" value="Genomic_DNA"/>
</dbReference>